<dbReference type="Proteomes" id="UP000367750">
    <property type="component" value="Unassembled WGS sequence"/>
</dbReference>
<keyword evidence="2" id="KW-1185">Reference proteome</keyword>
<sequence length="276" mass="31970">MMALKKQVAKNDDDKIKCMSCRKLKVGSSHNYYLNKNPLFDSDKFEVCKDCIAKYIGNKDSDGYIDRVILVLSNMDKPLLVDIWTSSERDWPSYIRQISSFYKDLNFSDSTYDFTKVNNNNVNYNNSSLSEDTFDDQQKFYSAKWMGEYSKSDIEYLESYYTGLDRDFKIVTTNHKDYAKKIAKASLHMDKCFQDMLAGSNGADKRYKDAKEVFDTLSKSAQFSESQRGQNDVSLGCFGVTFDQVEQHKWIPKHHALEQDSYDKIISQFATIKESV</sequence>
<proteinExistence type="predicted"/>
<dbReference type="EMBL" id="VYKK01000004">
    <property type="protein sequence ID" value="KAA9007377.1"/>
    <property type="molecule type" value="Genomic_DNA"/>
</dbReference>
<evidence type="ECO:0000313" key="2">
    <source>
        <dbReference type="Proteomes" id="UP000367750"/>
    </source>
</evidence>
<reference evidence="1 2" key="1">
    <citation type="submission" date="2019-09" db="EMBL/GenBank/DDBJ databases">
        <title>Bacillus ochoae sp. nov., Paenibacillus whitsoniae sp. nov., Paenibacillus spiritus sp. nov. Isolated from the Mars Exploration Rover during spacecraft assembly.</title>
        <authorList>
            <person name="Seuylemezian A."/>
            <person name="Vaishampayan P."/>
        </authorList>
    </citation>
    <scope>NUCLEOTIDE SEQUENCE [LARGE SCALE GENOMIC DNA]</scope>
    <source>
        <strain evidence="1 2">MER_111</strain>
    </source>
</reference>
<organism evidence="1 2">
    <name type="scientific">Paenibacillus spiritus</name>
    <dbReference type="NCBI Taxonomy" id="2496557"/>
    <lineage>
        <taxon>Bacteria</taxon>
        <taxon>Bacillati</taxon>
        <taxon>Bacillota</taxon>
        <taxon>Bacilli</taxon>
        <taxon>Bacillales</taxon>
        <taxon>Paenibacillaceae</taxon>
        <taxon>Paenibacillus</taxon>
    </lineage>
</organism>
<dbReference type="OrthoDB" id="1864014at2"/>
<name>A0A5J5GH12_9BACL</name>
<dbReference type="AlphaFoldDB" id="A0A5J5GH12"/>
<gene>
    <name evidence="1" type="ORF">F4V43_02500</name>
</gene>
<evidence type="ECO:0000313" key="1">
    <source>
        <dbReference type="EMBL" id="KAA9007377.1"/>
    </source>
</evidence>
<comment type="caution">
    <text evidence="1">The sequence shown here is derived from an EMBL/GenBank/DDBJ whole genome shotgun (WGS) entry which is preliminary data.</text>
</comment>
<protein>
    <submittedName>
        <fullName evidence="1">Uncharacterized protein</fullName>
    </submittedName>
</protein>
<accession>A0A5J5GH12</accession>